<comment type="subunit">
    <text evidence="10">Monomer.</text>
</comment>
<comment type="caution">
    <text evidence="13">The sequence shown here is derived from an EMBL/GenBank/DDBJ whole genome shotgun (WGS) entry which is preliminary data.</text>
</comment>
<dbReference type="InterPro" id="IPR009001">
    <property type="entry name" value="Transl_elong_EF1A/Init_IF2_C"/>
</dbReference>
<dbReference type="InterPro" id="IPR004541">
    <property type="entry name" value="Transl_elong_EFTu/EF1A_bac/org"/>
</dbReference>
<dbReference type="SUPFAM" id="SSF52540">
    <property type="entry name" value="P-loop containing nucleoside triphosphate hydrolases"/>
    <property type="match status" value="1"/>
</dbReference>
<dbReference type="EMBL" id="DYWV01000201">
    <property type="protein sequence ID" value="HJF40435.1"/>
    <property type="molecule type" value="Genomic_DNA"/>
</dbReference>
<dbReference type="InterPro" id="IPR041709">
    <property type="entry name" value="EF-Tu_GTP-bd"/>
</dbReference>
<feature type="binding site" evidence="10">
    <location>
        <begin position="81"/>
        <end position="85"/>
    </location>
    <ligand>
        <name>GTP</name>
        <dbReference type="ChEBI" id="CHEBI:37565"/>
    </ligand>
</feature>
<evidence type="ECO:0000313" key="13">
    <source>
        <dbReference type="EMBL" id="OUQ03209.1"/>
    </source>
</evidence>
<dbReference type="InterPro" id="IPR000795">
    <property type="entry name" value="T_Tr_GTP-bd_dom"/>
</dbReference>
<dbReference type="GO" id="GO:0003924">
    <property type="term" value="F:GTPase activity"/>
    <property type="evidence" value="ECO:0007669"/>
    <property type="project" value="UniProtKB-UniRule"/>
</dbReference>
<keyword evidence="7 10" id="KW-0648">Protein biosynthesis</keyword>
<organism evidence="13 14">
    <name type="scientific">Thomasclavelia spiroformis</name>
    <dbReference type="NCBI Taxonomy" id="29348"/>
    <lineage>
        <taxon>Bacteria</taxon>
        <taxon>Bacillati</taxon>
        <taxon>Bacillota</taxon>
        <taxon>Erysipelotrichia</taxon>
        <taxon>Erysipelotrichales</taxon>
        <taxon>Coprobacillaceae</taxon>
        <taxon>Thomasclavelia</taxon>
    </lineage>
</organism>
<dbReference type="GO" id="GO:0003746">
    <property type="term" value="F:translation elongation factor activity"/>
    <property type="evidence" value="ECO:0007669"/>
    <property type="project" value="UniProtKB-UniRule"/>
</dbReference>
<evidence type="ECO:0000256" key="7">
    <source>
        <dbReference type="ARBA" id="ARBA00022917"/>
    </source>
</evidence>
<dbReference type="AlphaFoldDB" id="A0A1Y4QFI6"/>
<name>A0A1Y4QFI6_9FIRM</name>
<evidence type="ECO:0000313" key="12">
    <source>
        <dbReference type="EMBL" id="HJF40435.1"/>
    </source>
</evidence>
<dbReference type="RefSeq" id="WP_087258494.1">
    <property type="nucleotide sequence ID" value="NZ_CAJFOD010000127.1"/>
</dbReference>
<evidence type="ECO:0000256" key="3">
    <source>
        <dbReference type="ARBA" id="ARBA00022741"/>
    </source>
</evidence>
<reference evidence="14" key="1">
    <citation type="submission" date="2017-04" db="EMBL/GenBank/DDBJ databases">
        <title>Function of individual gut microbiota members based on whole genome sequencing of pure cultures obtained from chicken caecum.</title>
        <authorList>
            <person name="Medvecky M."/>
            <person name="Cejkova D."/>
            <person name="Polansky O."/>
            <person name="Karasova D."/>
            <person name="Kubasova T."/>
            <person name="Cizek A."/>
            <person name="Rychlik I."/>
        </authorList>
    </citation>
    <scope>NUCLEOTIDE SEQUENCE [LARGE SCALE GENOMIC DNA]</scope>
    <source>
        <strain evidence="14">An149</strain>
    </source>
</reference>
<dbReference type="EMBL" id="NFLB01000022">
    <property type="protein sequence ID" value="OUQ03209.1"/>
    <property type="molecule type" value="Genomic_DNA"/>
</dbReference>
<evidence type="ECO:0000256" key="2">
    <source>
        <dbReference type="ARBA" id="ARBA00022490"/>
    </source>
</evidence>
<dbReference type="FunFam" id="3.40.50.300:FF:000003">
    <property type="entry name" value="Elongation factor Tu"/>
    <property type="match status" value="1"/>
</dbReference>
<dbReference type="HAMAP" id="MF_00118_B">
    <property type="entry name" value="EF_Tu_B"/>
    <property type="match status" value="1"/>
</dbReference>
<evidence type="ECO:0000256" key="6">
    <source>
        <dbReference type="ARBA" id="ARBA00022842"/>
    </source>
</evidence>
<dbReference type="InterPro" id="IPR050055">
    <property type="entry name" value="EF-Tu_GTPase"/>
</dbReference>
<dbReference type="InterPro" id="IPR031157">
    <property type="entry name" value="G_TR_CS"/>
</dbReference>
<dbReference type="Proteomes" id="UP000749320">
    <property type="component" value="Unassembled WGS sequence"/>
</dbReference>
<dbReference type="FunFam" id="2.40.30.10:FF:000001">
    <property type="entry name" value="Elongation factor Tu"/>
    <property type="match status" value="1"/>
</dbReference>
<keyword evidence="8 10" id="KW-0342">GTP-binding</keyword>
<dbReference type="InterPro" id="IPR004161">
    <property type="entry name" value="EFTu-like_2"/>
</dbReference>
<dbReference type="NCBIfam" id="TIGR00485">
    <property type="entry name" value="EF-Tu"/>
    <property type="match status" value="1"/>
</dbReference>
<dbReference type="PROSITE" id="PS00301">
    <property type="entry name" value="G_TR_1"/>
    <property type="match status" value="1"/>
</dbReference>
<dbReference type="GO" id="GO:0005525">
    <property type="term" value="F:GTP binding"/>
    <property type="evidence" value="ECO:0007669"/>
    <property type="project" value="UniProtKB-UniRule"/>
</dbReference>
<feature type="domain" description="Tr-type G" evidence="11">
    <location>
        <begin position="10"/>
        <end position="204"/>
    </location>
</feature>
<gene>
    <name evidence="10 12" type="primary">tuf</name>
    <name evidence="13" type="ORF">B5E91_13015</name>
    <name evidence="12" type="ORF">K8V91_05880</name>
</gene>
<dbReference type="PANTHER" id="PTHR43721">
    <property type="entry name" value="ELONGATION FACTOR TU-RELATED"/>
    <property type="match status" value="1"/>
</dbReference>
<evidence type="ECO:0000256" key="1">
    <source>
        <dbReference type="ARBA" id="ARBA00007249"/>
    </source>
</evidence>
<dbReference type="GO" id="GO:0005829">
    <property type="term" value="C:cytosol"/>
    <property type="evidence" value="ECO:0007669"/>
    <property type="project" value="TreeGrafter"/>
</dbReference>
<evidence type="ECO:0000256" key="8">
    <source>
        <dbReference type="ARBA" id="ARBA00023134"/>
    </source>
</evidence>
<comment type="subcellular location">
    <subcellularLocation>
        <location evidence="10">Cytoplasm</location>
    </subcellularLocation>
</comment>
<dbReference type="GO" id="GO:0000287">
    <property type="term" value="F:magnesium ion binding"/>
    <property type="evidence" value="ECO:0007669"/>
    <property type="project" value="UniProtKB-UniRule"/>
</dbReference>
<dbReference type="Pfam" id="PF03144">
    <property type="entry name" value="GTP_EFTU_D2"/>
    <property type="match status" value="1"/>
</dbReference>
<dbReference type="NCBIfam" id="NF000766">
    <property type="entry name" value="PRK00049.1"/>
    <property type="match status" value="1"/>
</dbReference>
<evidence type="ECO:0000259" key="11">
    <source>
        <dbReference type="PROSITE" id="PS51722"/>
    </source>
</evidence>
<dbReference type="InterPro" id="IPR033720">
    <property type="entry name" value="EFTU_2"/>
</dbReference>
<dbReference type="SUPFAM" id="SSF50447">
    <property type="entry name" value="Translation proteins"/>
    <property type="match status" value="1"/>
</dbReference>
<dbReference type="InterPro" id="IPR004160">
    <property type="entry name" value="Transl_elong_EFTu/EF1A_C"/>
</dbReference>
<dbReference type="CDD" id="cd03707">
    <property type="entry name" value="EFTU_III"/>
    <property type="match status" value="1"/>
</dbReference>
<protein>
    <recommendedName>
        <fullName evidence="9 10">Elongation factor Tu</fullName>
        <shortName evidence="10">EF-Tu</shortName>
        <ecNumber evidence="10">3.6.5.3</ecNumber>
    </recommendedName>
</protein>
<comment type="similarity">
    <text evidence="1 10">Belongs to the TRAFAC class translation factor GTPase superfamily. Classic translation factor GTPase family. EF-Tu/EF-1A subfamily.</text>
</comment>
<keyword evidence="2 10" id="KW-0963">Cytoplasm</keyword>
<evidence type="ECO:0000256" key="4">
    <source>
        <dbReference type="ARBA" id="ARBA00022768"/>
    </source>
</evidence>
<keyword evidence="3 10" id="KW-0547">Nucleotide-binding</keyword>
<evidence type="ECO:0000256" key="10">
    <source>
        <dbReference type="HAMAP-Rule" id="MF_00118"/>
    </source>
</evidence>
<dbReference type="Proteomes" id="UP000196258">
    <property type="component" value="Unassembled WGS sequence"/>
</dbReference>
<dbReference type="PRINTS" id="PR00315">
    <property type="entry name" value="ELONGATNFCT"/>
</dbReference>
<proteinExistence type="inferred from homology"/>
<dbReference type="PROSITE" id="PS51722">
    <property type="entry name" value="G_TR_2"/>
    <property type="match status" value="1"/>
</dbReference>
<dbReference type="NCBIfam" id="NF009373">
    <property type="entry name" value="PRK12736.1"/>
    <property type="match status" value="1"/>
</dbReference>
<dbReference type="CDD" id="cd03697">
    <property type="entry name" value="EFTU_II"/>
    <property type="match status" value="1"/>
</dbReference>
<dbReference type="SUPFAM" id="SSF50465">
    <property type="entry name" value="EF-Tu/eEF-1alpha/eIF2-gamma C-terminal domain"/>
    <property type="match status" value="1"/>
</dbReference>
<evidence type="ECO:0000256" key="9">
    <source>
        <dbReference type="ARBA" id="ARBA00029554"/>
    </source>
</evidence>
<dbReference type="InterPro" id="IPR027417">
    <property type="entry name" value="P-loop_NTPase"/>
</dbReference>
<dbReference type="Pfam" id="PF00009">
    <property type="entry name" value="GTP_EFTU"/>
    <property type="match status" value="1"/>
</dbReference>
<keyword evidence="6 10" id="KW-0460">Magnesium</keyword>
<keyword evidence="10" id="KW-0479">Metal-binding</keyword>
<sequence length="394" mass="43365">MAKEKFDRSKAHVNIGTIGHVDHGKTTLTAAITTVLSKEGQAQAMDYASIDAAPEEKERGITINTAHVEYQTATRHYAHVDCPGHADYIKNMITGAAQMDGAILVVAATDGPMPQTREHILLSRQVGVPYIIVFLNKCDMVDDDELLDLVEMEVRELLNEYDFPGDDTPVIRGSALKALEGDPKWVPAIHELMDAVDNYIPTPTRDTDKPFLMPVEDVFTITGRGTVATGRVERGQLNLNDPLEIVGIHETQNTVATGIEMFRKLLDYAESGDNVGVLLRGINRDQIQRGQVLAKPGSVNPHKKFKSQVYILSKDEGGRHTPFFANYRPQFYFRTTDVTGVIELPEGVEMVMPGDNVELTVELIAPIAIEKGTKFSIREGGRTVGSGNISDIIE</sequence>
<dbReference type="InterPro" id="IPR009000">
    <property type="entry name" value="Transl_B-barrel_sf"/>
</dbReference>
<evidence type="ECO:0000313" key="14">
    <source>
        <dbReference type="Proteomes" id="UP000196258"/>
    </source>
</evidence>
<accession>A0A1Y4QFI6</accession>
<feature type="binding site" evidence="10">
    <location>
        <begin position="136"/>
        <end position="139"/>
    </location>
    <ligand>
        <name>GTP</name>
        <dbReference type="ChEBI" id="CHEBI:37565"/>
    </ligand>
</feature>
<evidence type="ECO:0000256" key="5">
    <source>
        <dbReference type="ARBA" id="ARBA00022801"/>
    </source>
</evidence>
<dbReference type="EC" id="3.6.5.3" evidence="10"/>
<dbReference type="NCBIfam" id="NF009372">
    <property type="entry name" value="PRK12735.1"/>
    <property type="match status" value="1"/>
</dbReference>
<dbReference type="InterPro" id="IPR005225">
    <property type="entry name" value="Small_GTP-bd"/>
</dbReference>
<dbReference type="NCBIfam" id="TIGR00231">
    <property type="entry name" value="small_GTP"/>
    <property type="match status" value="1"/>
</dbReference>
<keyword evidence="5 10" id="KW-0378">Hydrolase</keyword>
<comment type="catalytic activity">
    <reaction evidence="10">
        <text>GTP + H2O = GDP + phosphate + H(+)</text>
        <dbReference type="Rhea" id="RHEA:19669"/>
        <dbReference type="ChEBI" id="CHEBI:15377"/>
        <dbReference type="ChEBI" id="CHEBI:15378"/>
        <dbReference type="ChEBI" id="CHEBI:37565"/>
        <dbReference type="ChEBI" id="CHEBI:43474"/>
        <dbReference type="ChEBI" id="CHEBI:58189"/>
        <dbReference type="EC" id="3.6.5.3"/>
    </reaction>
</comment>
<feature type="binding site" evidence="10">
    <location>
        <position position="26"/>
    </location>
    <ligand>
        <name>Mg(2+)</name>
        <dbReference type="ChEBI" id="CHEBI:18420"/>
    </ligand>
</feature>
<reference evidence="12" key="3">
    <citation type="journal article" date="2021" name="PeerJ">
        <title>Extensive microbial diversity within the chicken gut microbiome revealed by metagenomics and culture.</title>
        <authorList>
            <person name="Gilroy R."/>
            <person name="Ravi A."/>
            <person name="Getino M."/>
            <person name="Pursley I."/>
            <person name="Horton D.L."/>
            <person name="Alikhan N.F."/>
            <person name="Baker D."/>
            <person name="Gharbi K."/>
            <person name="Hall N."/>
            <person name="Watson M."/>
            <person name="Adriaenssens E.M."/>
            <person name="Foster-Nyarko E."/>
            <person name="Jarju S."/>
            <person name="Secka A."/>
            <person name="Antonio M."/>
            <person name="Oren A."/>
            <person name="Chaudhuri R.R."/>
            <person name="La Ragione R."/>
            <person name="Hildebrand F."/>
            <person name="Pallen M.J."/>
        </authorList>
    </citation>
    <scope>NUCLEOTIDE SEQUENCE</scope>
    <source>
        <strain evidence="12">CHK193-16274</strain>
    </source>
</reference>
<dbReference type="Gene3D" id="2.40.30.10">
    <property type="entry name" value="Translation factors"/>
    <property type="match status" value="2"/>
</dbReference>
<keyword evidence="4 10" id="KW-0251">Elongation factor</keyword>
<dbReference type="PANTHER" id="PTHR43721:SF22">
    <property type="entry name" value="ELONGATION FACTOR TU, MITOCHONDRIAL"/>
    <property type="match status" value="1"/>
</dbReference>
<dbReference type="Pfam" id="PF03143">
    <property type="entry name" value="GTP_EFTU_D3"/>
    <property type="match status" value="1"/>
</dbReference>
<dbReference type="CDD" id="cd01884">
    <property type="entry name" value="EF_Tu"/>
    <property type="match status" value="1"/>
</dbReference>
<feature type="binding site" evidence="10">
    <location>
        <begin position="19"/>
        <end position="26"/>
    </location>
    <ligand>
        <name>GTP</name>
        <dbReference type="ChEBI" id="CHEBI:37565"/>
    </ligand>
</feature>
<reference evidence="13" key="2">
    <citation type="journal article" date="2018" name="BMC Genomics">
        <title>Whole genome sequencing and function prediction of 133 gut anaerobes isolated from chicken caecum in pure cultures.</title>
        <authorList>
            <person name="Medvecky M."/>
            <person name="Cejkova D."/>
            <person name="Polansky O."/>
            <person name="Karasova D."/>
            <person name="Kubasova T."/>
            <person name="Cizek A."/>
            <person name="Rychlik I."/>
        </authorList>
    </citation>
    <scope>NUCLEOTIDE SEQUENCE</scope>
    <source>
        <strain evidence="13">An149</strain>
    </source>
</reference>
<dbReference type="Gene3D" id="3.40.50.300">
    <property type="entry name" value="P-loop containing nucleotide triphosphate hydrolases"/>
    <property type="match status" value="1"/>
</dbReference>
<comment type="function">
    <text evidence="10">GTP hydrolase that promotes the GTP-dependent binding of aminoacyl-tRNA to the A-site of ribosomes during protein biosynthesis.</text>
</comment>
<reference evidence="12" key="4">
    <citation type="submission" date="2021-09" db="EMBL/GenBank/DDBJ databases">
        <authorList>
            <person name="Gilroy R."/>
        </authorList>
    </citation>
    <scope>NUCLEOTIDE SEQUENCE</scope>
    <source>
        <strain evidence="12">CHK193-16274</strain>
    </source>
</reference>